<dbReference type="AlphaFoldDB" id="A0A1H3FQJ3"/>
<evidence type="ECO:0000313" key="2">
    <source>
        <dbReference type="EMBL" id="SDX93211.1"/>
    </source>
</evidence>
<evidence type="ECO:0000313" key="3">
    <source>
        <dbReference type="Proteomes" id="UP000183400"/>
    </source>
</evidence>
<sequence>MKAKITTAEHVSVDALRNAMNKAFSDYAVPMELSERMFALMMQQRGWSRAASRVAIIGGDTAAIWLMSVRGNHAYLISSGTCPEFRRQGLARQLAEDCLVGLKNEGITNFQTEVLTSNKRAFDLYAAIGMEFTRQLECYELPSLPGSPRHEVRKTLWAEAKGEAHALAEVLPSWQNSFDAIEAVASDVQCWTVSDTRGLAGYAVVIPETRTIAQIGVRKDRRCEGIAQSLIKACQRGHNLRLLNVDGRSDDLRAFLQAIGAEPTVPQFELSMRITDAIER</sequence>
<reference evidence="3" key="1">
    <citation type="submission" date="2016-10" db="EMBL/GenBank/DDBJ databases">
        <authorList>
            <person name="Varghese N."/>
            <person name="Submissions S."/>
        </authorList>
    </citation>
    <scope>NUCLEOTIDE SEQUENCE [LARGE SCALE GENOMIC DNA]</scope>
    <source>
        <strain evidence="3">DSM 27839</strain>
    </source>
</reference>
<keyword evidence="3" id="KW-1185">Reference proteome</keyword>
<dbReference type="SUPFAM" id="SSF55729">
    <property type="entry name" value="Acyl-CoA N-acyltransferases (Nat)"/>
    <property type="match status" value="2"/>
</dbReference>
<dbReference type="EMBL" id="FNNP01000017">
    <property type="protein sequence ID" value="SDX93211.1"/>
    <property type="molecule type" value="Genomic_DNA"/>
</dbReference>
<feature type="domain" description="N-acetyltransferase" evidence="1">
    <location>
        <begin position="3"/>
        <end position="159"/>
    </location>
</feature>
<dbReference type="GO" id="GO:0005840">
    <property type="term" value="C:ribosome"/>
    <property type="evidence" value="ECO:0007669"/>
    <property type="project" value="UniProtKB-KW"/>
</dbReference>
<dbReference type="CDD" id="cd04301">
    <property type="entry name" value="NAT_SF"/>
    <property type="match status" value="1"/>
</dbReference>
<dbReference type="OrthoDB" id="9794566at2"/>
<dbReference type="Proteomes" id="UP000183400">
    <property type="component" value="Unassembled WGS sequence"/>
</dbReference>
<organism evidence="2 3">
    <name type="scientific">Ruegeria halocynthiae</name>
    <dbReference type="NCBI Taxonomy" id="985054"/>
    <lineage>
        <taxon>Bacteria</taxon>
        <taxon>Pseudomonadati</taxon>
        <taxon>Pseudomonadota</taxon>
        <taxon>Alphaproteobacteria</taxon>
        <taxon>Rhodobacterales</taxon>
        <taxon>Roseobacteraceae</taxon>
        <taxon>Ruegeria</taxon>
    </lineage>
</organism>
<gene>
    <name evidence="2" type="ORF">SAMN05444358_11717</name>
</gene>
<accession>A0A1H3FQJ3</accession>
<protein>
    <submittedName>
        <fullName evidence="2">Ribosomal protein S18 acetylase RimI</fullName>
    </submittedName>
</protein>
<proteinExistence type="predicted"/>
<dbReference type="RefSeq" id="WP_074739508.1">
    <property type="nucleotide sequence ID" value="NZ_FNNP01000017.1"/>
</dbReference>
<name>A0A1H3FQJ3_9RHOB</name>
<dbReference type="InterPro" id="IPR016181">
    <property type="entry name" value="Acyl_CoA_acyltransferase"/>
</dbReference>
<dbReference type="PROSITE" id="PS51186">
    <property type="entry name" value="GNAT"/>
    <property type="match status" value="1"/>
</dbReference>
<evidence type="ECO:0000259" key="1">
    <source>
        <dbReference type="PROSITE" id="PS51186"/>
    </source>
</evidence>
<dbReference type="InterPro" id="IPR000182">
    <property type="entry name" value="GNAT_dom"/>
</dbReference>
<dbReference type="Gene3D" id="3.40.630.30">
    <property type="match status" value="2"/>
</dbReference>
<keyword evidence="2" id="KW-0689">Ribosomal protein</keyword>
<dbReference type="Pfam" id="PF00583">
    <property type="entry name" value="Acetyltransf_1"/>
    <property type="match status" value="1"/>
</dbReference>
<keyword evidence="2" id="KW-0687">Ribonucleoprotein</keyword>
<dbReference type="GO" id="GO:0016747">
    <property type="term" value="F:acyltransferase activity, transferring groups other than amino-acyl groups"/>
    <property type="evidence" value="ECO:0007669"/>
    <property type="project" value="InterPro"/>
</dbReference>
<dbReference type="STRING" id="985054.SAMN05444358_11717"/>